<evidence type="ECO:0000313" key="2">
    <source>
        <dbReference type="Proteomes" id="UP000287447"/>
    </source>
</evidence>
<sequence>MTEDDFLKTMDGDAPPSEWSLPLQALWWDGKGDWEKAHSCAQDASDSDGSWVHAYLHRVEGDLGNAGYWYRRAGKPAHSGALQQEWREIVGHLLAQS</sequence>
<comment type="caution">
    <text evidence="1">The sequence shown here is derived from an EMBL/GenBank/DDBJ whole genome shotgun (WGS) entry which is preliminary data.</text>
</comment>
<evidence type="ECO:0008006" key="3">
    <source>
        <dbReference type="Google" id="ProtNLM"/>
    </source>
</evidence>
<dbReference type="AlphaFoldDB" id="A0A3S2Z5D9"/>
<dbReference type="Proteomes" id="UP000287447">
    <property type="component" value="Unassembled WGS sequence"/>
</dbReference>
<dbReference type="EMBL" id="SADE01000004">
    <property type="protein sequence ID" value="RVU34228.1"/>
    <property type="molecule type" value="Genomic_DNA"/>
</dbReference>
<evidence type="ECO:0000313" key="1">
    <source>
        <dbReference type="EMBL" id="RVU34228.1"/>
    </source>
</evidence>
<organism evidence="1 2">
    <name type="scientific">Hwanghaeella grinnelliae</name>
    <dbReference type="NCBI Taxonomy" id="2500179"/>
    <lineage>
        <taxon>Bacteria</taxon>
        <taxon>Pseudomonadati</taxon>
        <taxon>Pseudomonadota</taxon>
        <taxon>Alphaproteobacteria</taxon>
        <taxon>Rhodospirillales</taxon>
        <taxon>Rhodospirillaceae</taxon>
        <taxon>Hwanghaeella</taxon>
    </lineage>
</organism>
<dbReference type="OrthoDB" id="370799at2"/>
<dbReference type="RefSeq" id="WP_127768258.1">
    <property type="nucleotide sequence ID" value="NZ_SADE01000004.1"/>
</dbReference>
<accession>A0A3S2Z5D9</accession>
<name>A0A3S2Z5D9_9PROT</name>
<proteinExistence type="predicted"/>
<protein>
    <recommendedName>
        <fullName evidence="3">Sel1 repeat family protein</fullName>
    </recommendedName>
</protein>
<reference evidence="2" key="1">
    <citation type="submission" date="2019-01" db="EMBL/GenBank/DDBJ databases">
        <title>Gri0909 isolated from a small marine red alga.</title>
        <authorList>
            <person name="Kim J."/>
            <person name="Jeong S.E."/>
            <person name="Jeon C.O."/>
        </authorList>
    </citation>
    <scope>NUCLEOTIDE SEQUENCE [LARGE SCALE GENOMIC DNA]</scope>
    <source>
        <strain evidence="2">Gri0909</strain>
    </source>
</reference>
<keyword evidence="2" id="KW-1185">Reference proteome</keyword>
<gene>
    <name evidence="1" type="ORF">EOI86_24275</name>
</gene>